<gene>
    <name evidence="1" type="ORF">GCM10009430_37940</name>
</gene>
<dbReference type="InterPro" id="IPR026341">
    <property type="entry name" value="T9SS_type_B"/>
</dbReference>
<sequence>MSISLFGQGEANNWYFGQNAGISFSTTPPTPLTDGRINTLEGCTTISDATGNLLFYTDGRTVWDRNGGIMPNANYNAGNGLLGDPSSTSSALIVPQPNTPNRYIIFAVDEPHHENAATYPDRNTGFSTNEDDGFNNGFTYSIVDMSLNGGMGDVINAQKNIPLITYDTSNNQESAYKCSEKITAVKSDDCDSFWVITHFIDTYYAFSVDQTGVNTTPVTSQVGVTVPISGYRRNALGYLKASPEGDKLAVVHFGLATITGGDGPGKVLLYDFDNSTGIVSNEIELYDGDAPYGIEFSQSGERLYTTIGEGDGGFGDAFLVQFDLTLPNNQIAASGTRILNENGQNASNFSAGALQLGPDGRIYRALFDFDSGTGNYLGVIENPEEIATNVIYRDRGILVNVDANRGSRIGLPPFIQSIFAQTIDIINSGDPNNVNLVLCDGDTFRLEYQDIPTATYAWFVDDVQIPNNTFFLDITTSGNYRLEVDLNDGSCPSIGVANAMFFEVPIVQNIPVDENICDNNNDGITDLDLSIYNTEILGSQDPNQFQIRYFRSIADADANINELSQNFTTEANPQTIAIRIENIQNTDCYNTASFQVEIFDTPTAFPANPIVSCDNADDGDDTNGMITYDLTTANNDIYGSQSTADFTLTYHTTLIDAQDNTNPIVDPTNAVLSNTLPAVYARLENNLNTACFDIFEISVSINLLPVANNTSLSQCDEYLNTNDGITLFNLNQAIDQITGGTSDRSVLFFEDITSANSGTPSIVNTDTYQNTSANQQLFTRVIDDVTGCFRISTLDLLVSTTSSNDATLTLCDDDGIEDGFREFDLTEADVQVLSGIGNPNLSVAYYETIENALSETNAISIYTNTTPGTQGQDVVYARVEDNLNQCFGINEVTLFVNPLPDIEESAEAFLCEGTTITIDSGLVFGNPNDFDYLWSPTGETTESISVSQADIYVLTMTNRSTGCSKDRTITVTESSPAIIIQPIEINDASDNNTVTINVEGTGDYEYAIAFNGSNIRTYQDSPTFTDVPPGFHTVYVRDKNGCGPETTQDISVVGFPKYFTPNGDGVNETWNVEGISAQVLGNSIIYIFDRSGKLLKQLVPSGNGWDGTYSGALMPSSEYWFRVELDDGRIRKGSFSLIR</sequence>
<dbReference type="NCBIfam" id="TIGR04131">
    <property type="entry name" value="Bac_Flav_CTERM"/>
    <property type="match status" value="1"/>
</dbReference>
<comment type="caution">
    <text evidence="1">The sequence shown here is derived from an EMBL/GenBank/DDBJ whole genome shotgun (WGS) entry which is preliminary data.</text>
</comment>
<reference evidence="2" key="1">
    <citation type="journal article" date="2019" name="Int. J. Syst. Evol. Microbiol.">
        <title>The Global Catalogue of Microorganisms (GCM) 10K type strain sequencing project: providing services to taxonomists for standard genome sequencing and annotation.</title>
        <authorList>
            <consortium name="The Broad Institute Genomics Platform"/>
            <consortium name="The Broad Institute Genome Sequencing Center for Infectious Disease"/>
            <person name="Wu L."/>
            <person name="Ma J."/>
        </authorList>
    </citation>
    <scope>NUCLEOTIDE SEQUENCE [LARGE SCALE GENOMIC DNA]</scope>
    <source>
        <strain evidence="2">JCM 15974</strain>
    </source>
</reference>
<protein>
    <submittedName>
        <fullName evidence="1">T9SS C-terminal target domain-containing protein</fullName>
    </submittedName>
</protein>
<accession>A0ABP3UAR3</accession>
<proteinExistence type="predicted"/>
<dbReference type="SUPFAM" id="SSF63829">
    <property type="entry name" value="Calcium-dependent phosphotriesterase"/>
    <property type="match status" value="1"/>
</dbReference>
<dbReference type="Proteomes" id="UP001501758">
    <property type="component" value="Unassembled WGS sequence"/>
</dbReference>
<dbReference type="EMBL" id="BAAAGE010000004">
    <property type="protein sequence ID" value="GAA0728656.1"/>
    <property type="molecule type" value="Genomic_DNA"/>
</dbReference>
<evidence type="ECO:0000313" key="1">
    <source>
        <dbReference type="EMBL" id="GAA0728656.1"/>
    </source>
</evidence>
<dbReference type="Pfam" id="PF13585">
    <property type="entry name" value="CHU_C"/>
    <property type="match status" value="1"/>
</dbReference>
<organism evidence="1 2">
    <name type="scientific">Aquimarina litoralis</name>
    <dbReference type="NCBI Taxonomy" id="584605"/>
    <lineage>
        <taxon>Bacteria</taxon>
        <taxon>Pseudomonadati</taxon>
        <taxon>Bacteroidota</taxon>
        <taxon>Flavobacteriia</taxon>
        <taxon>Flavobacteriales</taxon>
        <taxon>Flavobacteriaceae</taxon>
        <taxon>Aquimarina</taxon>
    </lineage>
</organism>
<evidence type="ECO:0000313" key="2">
    <source>
        <dbReference type="Proteomes" id="UP001501758"/>
    </source>
</evidence>
<keyword evidence="2" id="KW-1185">Reference proteome</keyword>
<name>A0ABP3UAR3_9FLAO</name>